<dbReference type="AlphaFoldDB" id="A0A2Z2HQU2"/>
<dbReference type="EMBL" id="CP019893">
    <property type="protein sequence ID" value="ARS89520.1"/>
    <property type="molecule type" value="Genomic_DNA"/>
</dbReference>
<organism evidence="1 2">
    <name type="scientific">Natrarchaeobaculum aegyptiacum</name>
    <dbReference type="NCBI Taxonomy" id="745377"/>
    <lineage>
        <taxon>Archaea</taxon>
        <taxon>Methanobacteriati</taxon>
        <taxon>Methanobacteriota</taxon>
        <taxon>Stenosarchaea group</taxon>
        <taxon>Halobacteria</taxon>
        <taxon>Halobacteriales</taxon>
        <taxon>Natrialbaceae</taxon>
        <taxon>Natrarchaeobaculum</taxon>
    </lineage>
</organism>
<keyword evidence="2" id="KW-1185">Reference proteome</keyword>
<dbReference type="Pfam" id="PF24033">
    <property type="entry name" value="DUF7342"/>
    <property type="match status" value="1"/>
</dbReference>
<name>A0A2Z2HQU2_9EURY</name>
<dbReference type="GeneID" id="32893823"/>
<dbReference type="OrthoDB" id="240032at2157"/>
<reference evidence="2" key="1">
    <citation type="submission" date="2017-02" db="EMBL/GenBank/DDBJ databases">
        <title>Natronthermophilus aegyptiacus gen. nov.,sp. nov., an aerobic, extremely halophilic alkalithermophilic archaeon isolated from the athalassohaline Wadi An Natrun, Egypt.</title>
        <authorList>
            <person name="Zhao B."/>
        </authorList>
    </citation>
    <scope>NUCLEOTIDE SEQUENCE [LARGE SCALE GENOMIC DNA]</scope>
    <source>
        <strain evidence="2">JW/NM-HA 15</strain>
    </source>
</reference>
<dbReference type="Proteomes" id="UP000250088">
    <property type="component" value="Chromosome"/>
</dbReference>
<sequence>MPESPDAASDPSARWQSDRTTFQRVYDVLVGTTDPASAQQFATRADCSENGARQALEQLVEMGIADRTDTRPRQYVRNESYLRWKRVETLAREHSIGELRSRLDDLITADSELQDRYDVPDPNAVVVSDDPDTDHETVHERWDDLADWRTIRRDIPILKRAVRRAESASDGRVNSSL</sequence>
<gene>
    <name evidence="1" type="ORF">B1756_07045</name>
</gene>
<accession>A0A2Z2HQU2</accession>
<dbReference type="InterPro" id="IPR055766">
    <property type="entry name" value="DUF7342"/>
</dbReference>
<dbReference type="RefSeq" id="WP_086887895.1">
    <property type="nucleotide sequence ID" value="NZ_CP019893.1"/>
</dbReference>
<protein>
    <submittedName>
        <fullName evidence="1">Uncharacterized protein</fullName>
    </submittedName>
</protein>
<proteinExistence type="predicted"/>
<dbReference type="KEGG" id="naj:B1756_07045"/>
<evidence type="ECO:0000313" key="1">
    <source>
        <dbReference type="EMBL" id="ARS89520.1"/>
    </source>
</evidence>
<evidence type="ECO:0000313" key="2">
    <source>
        <dbReference type="Proteomes" id="UP000250088"/>
    </source>
</evidence>